<dbReference type="EMBL" id="JBHTHX010000688">
    <property type="protein sequence ID" value="MFD0886693.1"/>
    <property type="molecule type" value="Genomic_DNA"/>
</dbReference>
<name>A0ABW3DS56_9ACTN</name>
<feature type="transmembrane region" description="Helical" evidence="1">
    <location>
        <begin position="68"/>
        <end position="86"/>
    </location>
</feature>
<evidence type="ECO:0000313" key="3">
    <source>
        <dbReference type="Proteomes" id="UP001597024"/>
    </source>
</evidence>
<gene>
    <name evidence="2" type="ORF">ACFQ08_19265</name>
</gene>
<evidence type="ECO:0000313" key="2">
    <source>
        <dbReference type="EMBL" id="MFD0886693.1"/>
    </source>
</evidence>
<dbReference type="Proteomes" id="UP001597024">
    <property type="component" value="Unassembled WGS sequence"/>
</dbReference>
<feature type="transmembrane region" description="Helical" evidence="1">
    <location>
        <begin position="38"/>
        <end position="56"/>
    </location>
</feature>
<evidence type="ECO:0000256" key="1">
    <source>
        <dbReference type="SAM" id="Phobius"/>
    </source>
</evidence>
<accession>A0ABW3DS56</accession>
<feature type="transmembrane region" description="Helical" evidence="1">
    <location>
        <begin position="12"/>
        <end position="32"/>
    </location>
</feature>
<comment type="caution">
    <text evidence="2">The sequence shown here is derived from an EMBL/GenBank/DDBJ whole genome shotgun (WGS) entry which is preliminary data.</text>
</comment>
<protein>
    <submittedName>
        <fullName evidence="2">Uncharacterized protein</fullName>
    </submittedName>
</protein>
<keyword evidence="1" id="KW-0472">Membrane</keyword>
<feature type="non-terminal residue" evidence="2">
    <location>
        <position position="1"/>
    </location>
</feature>
<organism evidence="2 3">
    <name type="scientific">Streptosporangium algeriense</name>
    <dbReference type="NCBI Taxonomy" id="1682748"/>
    <lineage>
        <taxon>Bacteria</taxon>
        <taxon>Bacillati</taxon>
        <taxon>Actinomycetota</taxon>
        <taxon>Actinomycetes</taxon>
        <taxon>Streptosporangiales</taxon>
        <taxon>Streptosporangiaceae</taxon>
        <taxon>Streptosporangium</taxon>
    </lineage>
</organism>
<proteinExistence type="predicted"/>
<keyword evidence="1" id="KW-0812">Transmembrane</keyword>
<sequence>RLLAVVGLAVTRLGRLLTVALLLAVPLLLTVVGLPVGGLGGLLAVPLLLPVIGLAVGARPALLAVTRLGRLLTVTLLAVPLLLAVVGLPVGGLLAVGASAGLAVPGLGLPRSGVRL</sequence>
<reference evidence="3" key="1">
    <citation type="journal article" date="2019" name="Int. J. Syst. Evol. Microbiol.">
        <title>The Global Catalogue of Microorganisms (GCM) 10K type strain sequencing project: providing services to taxonomists for standard genome sequencing and annotation.</title>
        <authorList>
            <consortium name="The Broad Institute Genomics Platform"/>
            <consortium name="The Broad Institute Genome Sequencing Center for Infectious Disease"/>
            <person name="Wu L."/>
            <person name="Ma J."/>
        </authorList>
    </citation>
    <scope>NUCLEOTIDE SEQUENCE [LARGE SCALE GENOMIC DNA]</scope>
    <source>
        <strain evidence="3">CCUG 62974</strain>
    </source>
</reference>
<keyword evidence="1" id="KW-1133">Transmembrane helix</keyword>
<keyword evidence="3" id="KW-1185">Reference proteome</keyword>